<keyword evidence="2 5" id="KW-0812">Transmembrane</keyword>
<dbReference type="EMBL" id="HACG01010987">
    <property type="protein sequence ID" value="CEK57852.1"/>
    <property type="molecule type" value="Transcribed_RNA"/>
</dbReference>
<evidence type="ECO:0000313" key="7">
    <source>
        <dbReference type="EMBL" id="CEK57852.1"/>
    </source>
</evidence>
<gene>
    <name evidence="7" type="primary">ORF31253</name>
</gene>
<keyword evidence="3 5" id="KW-1133">Transmembrane helix</keyword>
<evidence type="ECO:0000256" key="5">
    <source>
        <dbReference type="SAM" id="Phobius"/>
    </source>
</evidence>
<protein>
    <recommendedName>
        <fullName evidence="6">G-protein coupled receptors family 1 profile domain-containing protein</fullName>
    </recommendedName>
</protein>
<keyword evidence="4 5" id="KW-0472">Membrane</keyword>
<feature type="transmembrane region" description="Helical" evidence="5">
    <location>
        <begin position="97"/>
        <end position="117"/>
    </location>
</feature>
<evidence type="ECO:0000256" key="1">
    <source>
        <dbReference type="ARBA" id="ARBA00004370"/>
    </source>
</evidence>
<dbReference type="GO" id="GO:0016020">
    <property type="term" value="C:membrane"/>
    <property type="evidence" value="ECO:0007669"/>
    <property type="project" value="UniProtKB-SubCell"/>
</dbReference>
<feature type="transmembrane region" description="Helical" evidence="5">
    <location>
        <begin position="65"/>
        <end position="85"/>
    </location>
</feature>
<dbReference type="Gene3D" id="1.20.1070.10">
    <property type="entry name" value="Rhodopsin 7-helix transmembrane proteins"/>
    <property type="match status" value="1"/>
</dbReference>
<feature type="non-terminal residue" evidence="7">
    <location>
        <position position="1"/>
    </location>
</feature>
<feature type="transmembrane region" description="Helical" evidence="5">
    <location>
        <begin position="12"/>
        <end position="37"/>
    </location>
</feature>
<feature type="domain" description="G-protein coupled receptors family 1 profile" evidence="6">
    <location>
        <begin position="1"/>
        <end position="116"/>
    </location>
</feature>
<sequence length="160" mass="18878">FVCMVDSDQKLAYMLTAWVLASLPSVLALAVTNAYLFTNSFKRRIQFYEKVFVDLSSRPKNYQMTFVMCVIFVFVWLPYLITFLVKEATEMQPSNDLQFYFFWLGISSSFIQFYVLLLMNAHFRYALWDLCQFPAWCNLCDIDSSMESLNVIDLPKKRQL</sequence>
<dbReference type="InterPro" id="IPR017452">
    <property type="entry name" value="GPCR_Rhodpsn_7TM"/>
</dbReference>
<accession>A0A0B6YNV0</accession>
<evidence type="ECO:0000256" key="4">
    <source>
        <dbReference type="ARBA" id="ARBA00023136"/>
    </source>
</evidence>
<name>A0A0B6YNV0_9EUPU</name>
<reference evidence="7" key="1">
    <citation type="submission" date="2014-12" db="EMBL/GenBank/DDBJ databases">
        <title>Insight into the proteome of Arion vulgaris.</title>
        <authorList>
            <person name="Aradska J."/>
            <person name="Bulat T."/>
            <person name="Smidak R."/>
            <person name="Sarate P."/>
            <person name="Gangsoo J."/>
            <person name="Sialana F."/>
            <person name="Bilban M."/>
            <person name="Lubec G."/>
        </authorList>
    </citation>
    <scope>NUCLEOTIDE SEQUENCE</scope>
    <source>
        <tissue evidence="7">Skin</tissue>
    </source>
</reference>
<dbReference type="AlphaFoldDB" id="A0A0B6YNV0"/>
<evidence type="ECO:0000256" key="3">
    <source>
        <dbReference type="ARBA" id="ARBA00022989"/>
    </source>
</evidence>
<evidence type="ECO:0000259" key="6">
    <source>
        <dbReference type="PROSITE" id="PS50262"/>
    </source>
</evidence>
<evidence type="ECO:0000256" key="2">
    <source>
        <dbReference type="ARBA" id="ARBA00022692"/>
    </source>
</evidence>
<organism evidence="7">
    <name type="scientific">Arion vulgaris</name>
    <dbReference type="NCBI Taxonomy" id="1028688"/>
    <lineage>
        <taxon>Eukaryota</taxon>
        <taxon>Metazoa</taxon>
        <taxon>Spiralia</taxon>
        <taxon>Lophotrochozoa</taxon>
        <taxon>Mollusca</taxon>
        <taxon>Gastropoda</taxon>
        <taxon>Heterobranchia</taxon>
        <taxon>Euthyneura</taxon>
        <taxon>Panpulmonata</taxon>
        <taxon>Eupulmonata</taxon>
        <taxon>Stylommatophora</taxon>
        <taxon>Helicina</taxon>
        <taxon>Arionoidea</taxon>
        <taxon>Arionidae</taxon>
        <taxon>Arion</taxon>
    </lineage>
</organism>
<dbReference type="SUPFAM" id="SSF81321">
    <property type="entry name" value="Family A G protein-coupled receptor-like"/>
    <property type="match status" value="1"/>
</dbReference>
<dbReference type="PROSITE" id="PS50262">
    <property type="entry name" value="G_PROTEIN_RECEP_F1_2"/>
    <property type="match status" value="1"/>
</dbReference>
<proteinExistence type="predicted"/>
<comment type="subcellular location">
    <subcellularLocation>
        <location evidence="1">Membrane</location>
    </subcellularLocation>
</comment>